<dbReference type="EMBL" id="NKFA01000006">
    <property type="protein sequence ID" value="OXI45888.1"/>
    <property type="molecule type" value="Genomic_DNA"/>
</dbReference>
<dbReference type="Proteomes" id="UP000214600">
    <property type="component" value="Unassembled WGS sequence"/>
</dbReference>
<proteinExistence type="predicted"/>
<comment type="caution">
    <text evidence="1">The sequence shown here is derived from an EMBL/GenBank/DDBJ whole genome shotgun (WGS) entry which is preliminary data.</text>
</comment>
<name>A0A228I2W7_9BURK</name>
<dbReference type="OrthoDB" id="5453249at2"/>
<reference evidence="3" key="1">
    <citation type="submission" date="2017-06" db="EMBL/GenBank/DDBJ databases">
        <authorList>
            <person name="LiPuma J."/>
            <person name="Spilker T."/>
        </authorList>
    </citation>
    <scope>NUCLEOTIDE SEQUENCE [LARGE SCALE GENOMIC DNA]</scope>
    <source>
        <strain evidence="3">AU17325</strain>
    </source>
</reference>
<protein>
    <recommendedName>
        <fullName evidence="4">DUF1834 family protein</fullName>
    </recommendedName>
</protein>
<evidence type="ECO:0000313" key="3">
    <source>
        <dbReference type="Proteomes" id="UP000214600"/>
    </source>
</evidence>
<dbReference type="AlphaFoldDB" id="A0A228I2W7"/>
<sequence length="229" mass="25145">MADTTPGAYVPIITAVELAMVDRLKRGLGKMVSEVKTYGGEFDSDELDSVVRRFPAAWVTFGGVPRTDPHSTSRSKWKSEATFVVMVGARSVRSEESSRHGGPAKAEVGTNLLISCVRHLLNQQDMGLPIRHFAPGPIRTLFNTQVRGDAMSVYALEFRTAWIEDTLFVGAFPQGATEGPLGKVFEDYGGQIDPPTPDWETTLLSYFLKPGTDRPADAQDLVQMNQEQP</sequence>
<evidence type="ECO:0008006" key="4">
    <source>
        <dbReference type="Google" id="ProtNLM"/>
    </source>
</evidence>
<evidence type="ECO:0000313" key="1">
    <source>
        <dbReference type="EMBL" id="OXI36767.1"/>
    </source>
</evidence>
<dbReference type="RefSeq" id="WP_089451049.1">
    <property type="nucleotide sequence ID" value="NZ_NKFA01000006.1"/>
</dbReference>
<accession>A0A228I2W7</accession>
<evidence type="ECO:0000313" key="2">
    <source>
        <dbReference type="EMBL" id="OXI45888.1"/>
    </source>
</evidence>
<dbReference type="EMBL" id="NKFA01000020">
    <property type="protein sequence ID" value="OXI36767.1"/>
    <property type="molecule type" value="Genomic_DNA"/>
</dbReference>
<gene>
    <name evidence="2" type="ORF">CFB84_13700</name>
    <name evidence="1" type="ORF">CFB84_32720</name>
</gene>
<reference evidence="1" key="2">
    <citation type="submission" date="2017-06" db="EMBL/GenBank/DDBJ databases">
        <authorList>
            <person name="Kim H.J."/>
            <person name="Triplett B.A."/>
        </authorList>
    </citation>
    <scope>NUCLEOTIDE SEQUENCE [LARGE SCALE GENOMIC DNA]</scope>
    <source>
        <strain evidence="1">AU17325</strain>
    </source>
</reference>
<reference evidence="1 3" key="3">
    <citation type="submission" date="2017-08" db="EMBL/GenBank/DDBJ databases">
        <title>WGS of novel Burkholderia cepaca complex species.</title>
        <authorList>
            <person name="Lipuma J."/>
            <person name="Spilker T."/>
        </authorList>
    </citation>
    <scope>NUCLEOTIDE SEQUENCE [LARGE SCALE GENOMIC DNA]</scope>
    <source>
        <strain evidence="1 3">AU17325</strain>
    </source>
</reference>
<organism evidence="1 3">
    <name type="scientific">Burkholderia aenigmatica</name>
    <dbReference type="NCBI Taxonomy" id="2015348"/>
    <lineage>
        <taxon>Bacteria</taxon>
        <taxon>Pseudomonadati</taxon>
        <taxon>Pseudomonadota</taxon>
        <taxon>Betaproteobacteria</taxon>
        <taxon>Burkholderiales</taxon>
        <taxon>Burkholderiaceae</taxon>
        <taxon>Burkholderia</taxon>
        <taxon>Burkholderia cepacia complex</taxon>
    </lineage>
</organism>
<dbReference type="InterPro" id="IPR014972">
    <property type="entry name" value="Phage_Mu_Gp37"/>
</dbReference>
<dbReference type="Pfam" id="PF08873">
    <property type="entry name" value="Phage_Mu_Gp37"/>
    <property type="match status" value="1"/>
</dbReference>